<evidence type="ECO:0000256" key="1">
    <source>
        <dbReference type="ARBA" id="ARBA00023125"/>
    </source>
</evidence>
<keyword evidence="1 2" id="KW-0238">DNA-binding</keyword>
<dbReference type="GO" id="GO:0003700">
    <property type="term" value="F:DNA-binding transcription factor activity"/>
    <property type="evidence" value="ECO:0007669"/>
    <property type="project" value="UniProtKB-UniRule"/>
</dbReference>
<feature type="compositionally biased region" description="Basic and acidic residues" evidence="3">
    <location>
        <begin position="285"/>
        <end position="296"/>
    </location>
</feature>
<evidence type="ECO:0000313" key="6">
    <source>
        <dbReference type="Proteomes" id="UP000268321"/>
    </source>
</evidence>
<dbReference type="Gene3D" id="2.60.40.1390">
    <property type="entry name" value="NDT80 DNA-binding domain"/>
    <property type="match status" value="1"/>
</dbReference>
<dbReference type="InterPro" id="IPR024061">
    <property type="entry name" value="NDT80_DNA-bd_dom"/>
</dbReference>
<sequence>MGKVKFPRLESANFRETDKFPGPPGGHPHKRLAPRSGNQFRIGPPFGSTCSQNQLFLPSREILEPVIEARIDRGFDYINGTWVGYKRNYFGAVVGFRFAGVTNEAALDLHILCCGPDTKGKTKMVKLFRIQLRAECTESPQRKVALVQHTAKRDNGPQTEPPIFNIIPGVLPSHNVIRQISNIRNGAKVSSSNRLFHYDEVDRGLALKRHQNGILKNYPRGEHVTVAGRYDRIQFQYAGAKLEKGFFLKVVLTAVLEGGAEIEIASAQTPSLVVRGRSPSSYKLDPPKADYGRSGK</sequence>
<dbReference type="GO" id="GO:0051321">
    <property type="term" value="P:meiotic cell cycle"/>
    <property type="evidence" value="ECO:0007669"/>
    <property type="project" value="TreeGrafter"/>
</dbReference>
<evidence type="ECO:0000259" key="4">
    <source>
        <dbReference type="PROSITE" id="PS51517"/>
    </source>
</evidence>
<name>A0A4P9ZDZ3_9ASCO</name>
<dbReference type="GO" id="GO:0045944">
    <property type="term" value="P:positive regulation of transcription by RNA polymerase II"/>
    <property type="evidence" value="ECO:0007669"/>
    <property type="project" value="TreeGrafter"/>
</dbReference>
<feature type="DNA-binding region" description="NDT80" evidence="2">
    <location>
        <begin position="3"/>
        <end position="286"/>
    </location>
</feature>
<feature type="region of interest" description="Disordered" evidence="3">
    <location>
        <begin position="275"/>
        <end position="296"/>
    </location>
</feature>
<evidence type="ECO:0000256" key="2">
    <source>
        <dbReference type="PROSITE-ProRule" id="PRU00850"/>
    </source>
</evidence>
<dbReference type="PANTHER" id="PTHR35144:SF2">
    <property type="entry name" value="MEIOSIS-SPECIFIC TRANSCRIPTION FACTOR NDT80"/>
    <property type="match status" value="1"/>
</dbReference>
<protein>
    <submittedName>
        <fullName evidence="5">p53-like transcription factor</fullName>
    </submittedName>
</protein>
<reference evidence="6" key="1">
    <citation type="journal article" date="2018" name="Nat. Microbiol.">
        <title>Leveraging single-cell genomics to expand the fungal tree of life.</title>
        <authorList>
            <person name="Ahrendt S.R."/>
            <person name="Quandt C.A."/>
            <person name="Ciobanu D."/>
            <person name="Clum A."/>
            <person name="Salamov A."/>
            <person name="Andreopoulos B."/>
            <person name="Cheng J.F."/>
            <person name="Woyke T."/>
            <person name="Pelin A."/>
            <person name="Henrissat B."/>
            <person name="Reynolds N.K."/>
            <person name="Benny G.L."/>
            <person name="Smith M.E."/>
            <person name="James T.Y."/>
            <person name="Grigoriev I.V."/>
        </authorList>
    </citation>
    <scope>NUCLEOTIDE SEQUENCE [LARGE SCALE GENOMIC DNA]</scope>
    <source>
        <strain evidence="6">Baker2002</strain>
    </source>
</reference>
<accession>A0A4P9ZDZ3</accession>
<evidence type="ECO:0000313" key="5">
    <source>
        <dbReference type="EMBL" id="RKP30622.1"/>
    </source>
</evidence>
<dbReference type="SUPFAM" id="SSF49417">
    <property type="entry name" value="p53-like transcription factors"/>
    <property type="match status" value="1"/>
</dbReference>
<dbReference type="PANTHER" id="PTHR35144">
    <property type="entry name" value="MEIOSIS-SPECIFIC TRANSCRIPTION FACTOR NDT80"/>
    <property type="match status" value="1"/>
</dbReference>
<dbReference type="Proteomes" id="UP000268321">
    <property type="component" value="Unassembled WGS sequence"/>
</dbReference>
<dbReference type="InterPro" id="IPR052605">
    <property type="entry name" value="Fungal_trans_regulator"/>
</dbReference>
<feature type="region of interest" description="Disordered" evidence="3">
    <location>
        <begin position="15"/>
        <end position="38"/>
    </location>
</feature>
<dbReference type="GO" id="GO:0003677">
    <property type="term" value="F:DNA binding"/>
    <property type="evidence" value="ECO:0007669"/>
    <property type="project" value="UniProtKB-KW"/>
</dbReference>
<proteinExistence type="predicted"/>
<dbReference type="InterPro" id="IPR037141">
    <property type="entry name" value="NDT80_DNA-bd_dom_sf"/>
</dbReference>
<dbReference type="PROSITE" id="PS51517">
    <property type="entry name" value="NDT80"/>
    <property type="match status" value="1"/>
</dbReference>
<dbReference type="GO" id="GO:0000228">
    <property type="term" value="C:nuclear chromosome"/>
    <property type="evidence" value="ECO:0007669"/>
    <property type="project" value="TreeGrafter"/>
</dbReference>
<dbReference type="InterPro" id="IPR008967">
    <property type="entry name" value="p53-like_TF_DNA-bd_sf"/>
</dbReference>
<keyword evidence="6" id="KW-1185">Reference proteome</keyword>
<gene>
    <name evidence="5" type="ORF">METBISCDRAFT_30797</name>
</gene>
<feature type="domain" description="NDT80" evidence="4">
    <location>
        <begin position="3"/>
        <end position="286"/>
    </location>
</feature>
<dbReference type="AlphaFoldDB" id="A0A4P9ZDZ3"/>
<dbReference type="OrthoDB" id="2288358at2759"/>
<evidence type="ECO:0000256" key="3">
    <source>
        <dbReference type="SAM" id="MobiDB-lite"/>
    </source>
</evidence>
<dbReference type="Pfam" id="PF05224">
    <property type="entry name" value="NDT80_PhoG"/>
    <property type="match status" value="1"/>
</dbReference>
<organism evidence="5 6">
    <name type="scientific">Metschnikowia bicuspidata</name>
    <dbReference type="NCBI Taxonomy" id="27322"/>
    <lineage>
        <taxon>Eukaryota</taxon>
        <taxon>Fungi</taxon>
        <taxon>Dikarya</taxon>
        <taxon>Ascomycota</taxon>
        <taxon>Saccharomycotina</taxon>
        <taxon>Pichiomycetes</taxon>
        <taxon>Metschnikowiaceae</taxon>
        <taxon>Metschnikowia</taxon>
    </lineage>
</organism>
<dbReference type="EMBL" id="ML004455">
    <property type="protein sequence ID" value="RKP30622.1"/>
    <property type="molecule type" value="Genomic_DNA"/>
</dbReference>